<dbReference type="OrthoDB" id="675448at2"/>
<dbReference type="AlphaFoldDB" id="A0A1G9YP99"/>
<proteinExistence type="predicted"/>
<dbReference type="EMBL" id="FNGY01000006">
    <property type="protein sequence ID" value="SDN11028.1"/>
    <property type="molecule type" value="Genomic_DNA"/>
</dbReference>
<gene>
    <name evidence="1" type="ORF">SAMN05421820_106191</name>
</gene>
<reference evidence="2" key="1">
    <citation type="submission" date="2016-10" db="EMBL/GenBank/DDBJ databases">
        <authorList>
            <person name="Varghese N."/>
            <person name="Submissions S."/>
        </authorList>
    </citation>
    <scope>NUCLEOTIDE SEQUENCE [LARGE SCALE GENOMIC DNA]</scope>
    <source>
        <strain evidence="2">DSM 19110</strain>
    </source>
</reference>
<organism evidence="1 2">
    <name type="scientific">Pedobacter steynii</name>
    <dbReference type="NCBI Taxonomy" id="430522"/>
    <lineage>
        <taxon>Bacteria</taxon>
        <taxon>Pseudomonadati</taxon>
        <taxon>Bacteroidota</taxon>
        <taxon>Sphingobacteriia</taxon>
        <taxon>Sphingobacteriales</taxon>
        <taxon>Sphingobacteriaceae</taxon>
        <taxon>Pedobacter</taxon>
    </lineage>
</organism>
<protein>
    <submittedName>
        <fullName evidence="1">Uncharacterized protein</fullName>
    </submittedName>
</protein>
<evidence type="ECO:0000313" key="2">
    <source>
        <dbReference type="Proteomes" id="UP000183200"/>
    </source>
</evidence>
<keyword evidence="2" id="KW-1185">Reference proteome</keyword>
<dbReference type="Proteomes" id="UP000183200">
    <property type="component" value="Unassembled WGS sequence"/>
</dbReference>
<dbReference type="STRING" id="430522.BFS30_10325"/>
<evidence type="ECO:0000313" key="1">
    <source>
        <dbReference type="EMBL" id="SDN11028.1"/>
    </source>
</evidence>
<sequence length="99" mass="11356">MDTLKKFELMEKIVRELEDLQHSQQAIIQKIGKIEVDNIELGDKRLDKDLPDMHQRVSDNLDTIVGILEYFADKTQSFGNKNNVDALKERQAINDATGN</sequence>
<name>A0A1G9YP99_9SPHI</name>
<dbReference type="RefSeq" id="WP_074609399.1">
    <property type="nucleotide sequence ID" value="NZ_FNGY01000006.1"/>
</dbReference>
<accession>A0A1G9YP99</accession>